<feature type="compositionally biased region" description="Polar residues" evidence="1">
    <location>
        <begin position="1"/>
        <end position="11"/>
    </location>
</feature>
<evidence type="ECO:0000256" key="1">
    <source>
        <dbReference type="SAM" id="MobiDB-lite"/>
    </source>
</evidence>
<feature type="compositionally biased region" description="Basic and acidic residues" evidence="1">
    <location>
        <begin position="21"/>
        <end position="35"/>
    </location>
</feature>
<protein>
    <submittedName>
        <fullName evidence="2">Uncharacterized protein</fullName>
    </submittedName>
</protein>
<feature type="region of interest" description="Disordered" evidence="1">
    <location>
        <begin position="1"/>
        <end position="35"/>
    </location>
</feature>
<dbReference type="Proteomes" id="UP001558613">
    <property type="component" value="Unassembled WGS sequence"/>
</dbReference>
<evidence type="ECO:0000313" key="2">
    <source>
        <dbReference type="EMBL" id="KAL1277212.1"/>
    </source>
</evidence>
<reference evidence="2 3" key="1">
    <citation type="submission" date="2023-09" db="EMBL/GenBank/DDBJ databases">
        <authorList>
            <person name="Wang M."/>
        </authorList>
    </citation>
    <scope>NUCLEOTIDE SEQUENCE [LARGE SCALE GENOMIC DNA]</scope>
    <source>
        <strain evidence="2">GT-2023</strain>
        <tissue evidence="2">Liver</tissue>
    </source>
</reference>
<comment type="caution">
    <text evidence="2">The sequence shown here is derived from an EMBL/GenBank/DDBJ whole genome shotgun (WGS) entry which is preliminary data.</text>
</comment>
<proteinExistence type="predicted"/>
<dbReference type="EMBL" id="JAYMGO010000003">
    <property type="protein sequence ID" value="KAL1277212.1"/>
    <property type="molecule type" value="Genomic_DNA"/>
</dbReference>
<organism evidence="2 3">
    <name type="scientific">Cirrhinus molitorella</name>
    <name type="common">mud carp</name>
    <dbReference type="NCBI Taxonomy" id="172907"/>
    <lineage>
        <taxon>Eukaryota</taxon>
        <taxon>Metazoa</taxon>
        <taxon>Chordata</taxon>
        <taxon>Craniata</taxon>
        <taxon>Vertebrata</taxon>
        <taxon>Euteleostomi</taxon>
        <taxon>Actinopterygii</taxon>
        <taxon>Neopterygii</taxon>
        <taxon>Teleostei</taxon>
        <taxon>Ostariophysi</taxon>
        <taxon>Cypriniformes</taxon>
        <taxon>Cyprinidae</taxon>
        <taxon>Labeoninae</taxon>
        <taxon>Labeonini</taxon>
        <taxon>Cirrhinus</taxon>
    </lineage>
</organism>
<name>A0ABR3NK98_9TELE</name>
<sequence length="146" mass="15864">MVTGSENAQKTSKIKKQTGARKTESRKEGSRHHGDRLRPVAYFSSKLDPVAAGLPHCLTAVASAEKPIMAFREFVGEFQLKNLPLNNKTITSLSVLTPCLIQCNSVCGAFTALGEALSNVVLPEEVGQLEEKVRGYQIDLDMVPHA</sequence>
<dbReference type="Gene3D" id="3.10.20.370">
    <property type="match status" value="1"/>
</dbReference>
<accession>A0ABR3NK98</accession>
<evidence type="ECO:0000313" key="3">
    <source>
        <dbReference type="Proteomes" id="UP001558613"/>
    </source>
</evidence>
<gene>
    <name evidence="2" type="ORF">QQF64_023885</name>
</gene>
<keyword evidence="3" id="KW-1185">Reference proteome</keyword>